<sequence>MTKREEHKVPLSKQALEVLARIELISSGRELVIPIPYYPRKPCARTP</sequence>
<name>A0ABT5RZQ6_9BURK</name>
<dbReference type="RefSeq" id="WP_274112306.1">
    <property type="nucleotide sequence ID" value="NZ_JAPCKI010000011.1"/>
</dbReference>
<dbReference type="Proteomes" id="UP001148932">
    <property type="component" value="Unassembled WGS sequence"/>
</dbReference>
<protein>
    <submittedName>
        <fullName evidence="1">Uncharacterized protein</fullName>
    </submittedName>
</protein>
<proteinExistence type="predicted"/>
<gene>
    <name evidence="1" type="ORF">OIN59_17285</name>
</gene>
<keyword evidence="2" id="KW-1185">Reference proteome</keyword>
<organism evidence="1 2">
    <name type="scientific">Acidovorax benzenivorans</name>
    <dbReference type="NCBI Taxonomy" id="2987520"/>
    <lineage>
        <taxon>Bacteria</taxon>
        <taxon>Pseudomonadati</taxon>
        <taxon>Pseudomonadota</taxon>
        <taxon>Betaproteobacteria</taxon>
        <taxon>Burkholderiales</taxon>
        <taxon>Comamonadaceae</taxon>
        <taxon>Acidovorax</taxon>
    </lineage>
</organism>
<accession>A0ABT5RZQ6</accession>
<dbReference type="EMBL" id="JAPCKI010000011">
    <property type="protein sequence ID" value="MDD2179193.1"/>
    <property type="molecule type" value="Genomic_DNA"/>
</dbReference>
<evidence type="ECO:0000313" key="2">
    <source>
        <dbReference type="Proteomes" id="UP001148932"/>
    </source>
</evidence>
<reference evidence="1" key="1">
    <citation type="submission" date="2022-10" db="EMBL/GenBank/DDBJ databases">
        <title>Description of microaerobic benzene degrading bacteria.</title>
        <authorList>
            <person name="Bedics A."/>
            <person name="Tancsics A."/>
            <person name="Banerjee S."/>
        </authorList>
    </citation>
    <scope>NUCLEOTIDE SEQUENCE</scope>
    <source>
        <strain evidence="1">D2M1</strain>
    </source>
</reference>
<evidence type="ECO:0000313" key="1">
    <source>
        <dbReference type="EMBL" id="MDD2179193.1"/>
    </source>
</evidence>
<comment type="caution">
    <text evidence="1">The sequence shown here is derived from an EMBL/GenBank/DDBJ whole genome shotgun (WGS) entry which is preliminary data.</text>
</comment>